<evidence type="ECO:0000313" key="2">
    <source>
        <dbReference type="EMBL" id="EWS74342.1"/>
    </source>
</evidence>
<evidence type="ECO:0000256" key="1">
    <source>
        <dbReference type="SAM" id="Phobius"/>
    </source>
</evidence>
<evidence type="ECO:0000313" key="3">
    <source>
        <dbReference type="Proteomes" id="UP000009168"/>
    </source>
</evidence>
<dbReference type="RefSeq" id="XP_012653163.1">
    <property type="nucleotide sequence ID" value="XM_012797709.1"/>
</dbReference>
<keyword evidence="1 2" id="KW-0812">Transmembrane</keyword>
<dbReference type="EMBL" id="GG662699">
    <property type="protein sequence ID" value="EWS74342.1"/>
    <property type="molecule type" value="Genomic_DNA"/>
</dbReference>
<dbReference type="InParanoid" id="W7XAI0"/>
<keyword evidence="1" id="KW-0472">Membrane</keyword>
<dbReference type="AlphaFoldDB" id="W7XAI0"/>
<keyword evidence="3" id="KW-1185">Reference proteome</keyword>
<proteinExistence type="predicted"/>
<keyword evidence="1" id="KW-1133">Transmembrane helix</keyword>
<dbReference type="GeneID" id="24437386"/>
<feature type="transmembrane region" description="Helical" evidence="1">
    <location>
        <begin position="21"/>
        <end position="40"/>
    </location>
</feature>
<name>W7XAI0_TETTS</name>
<protein>
    <submittedName>
        <fullName evidence="2">Transmembrane protein, putative</fullName>
    </submittedName>
</protein>
<gene>
    <name evidence="2" type="ORF">TTHERM_000125349</name>
</gene>
<reference evidence="3" key="1">
    <citation type="journal article" date="2006" name="PLoS Biol.">
        <title>Macronuclear genome sequence of the ciliate Tetrahymena thermophila, a model eukaryote.</title>
        <authorList>
            <person name="Eisen J.A."/>
            <person name="Coyne R.S."/>
            <person name="Wu M."/>
            <person name="Wu D."/>
            <person name="Thiagarajan M."/>
            <person name="Wortman J.R."/>
            <person name="Badger J.H."/>
            <person name="Ren Q."/>
            <person name="Amedeo P."/>
            <person name="Jones K.M."/>
            <person name="Tallon L.J."/>
            <person name="Delcher A.L."/>
            <person name="Salzberg S.L."/>
            <person name="Silva J.C."/>
            <person name="Haas B.J."/>
            <person name="Majoros W.H."/>
            <person name="Farzad M."/>
            <person name="Carlton J.M."/>
            <person name="Smith R.K. Jr."/>
            <person name="Garg J."/>
            <person name="Pearlman R.E."/>
            <person name="Karrer K.M."/>
            <person name="Sun L."/>
            <person name="Manning G."/>
            <person name="Elde N.C."/>
            <person name="Turkewitz A.P."/>
            <person name="Asai D.J."/>
            <person name="Wilkes D.E."/>
            <person name="Wang Y."/>
            <person name="Cai H."/>
            <person name="Collins K."/>
            <person name="Stewart B.A."/>
            <person name="Lee S.R."/>
            <person name="Wilamowska K."/>
            <person name="Weinberg Z."/>
            <person name="Ruzzo W.L."/>
            <person name="Wloga D."/>
            <person name="Gaertig J."/>
            <person name="Frankel J."/>
            <person name="Tsao C.-C."/>
            <person name="Gorovsky M.A."/>
            <person name="Keeling P.J."/>
            <person name="Waller R.F."/>
            <person name="Patron N.J."/>
            <person name="Cherry J.M."/>
            <person name="Stover N.A."/>
            <person name="Krieger C.J."/>
            <person name="del Toro C."/>
            <person name="Ryder H.F."/>
            <person name="Williamson S.C."/>
            <person name="Barbeau R.A."/>
            <person name="Hamilton E.P."/>
            <person name="Orias E."/>
        </authorList>
    </citation>
    <scope>NUCLEOTIDE SEQUENCE [LARGE SCALE GENOMIC DNA]</scope>
    <source>
        <strain evidence="3">SB210</strain>
    </source>
</reference>
<dbReference type="KEGG" id="tet:TTHERM_000125349"/>
<organism evidence="2 3">
    <name type="scientific">Tetrahymena thermophila (strain SB210)</name>
    <dbReference type="NCBI Taxonomy" id="312017"/>
    <lineage>
        <taxon>Eukaryota</taxon>
        <taxon>Sar</taxon>
        <taxon>Alveolata</taxon>
        <taxon>Ciliophora</taxon>
        <taxon>Intramacronucleata</taxon>
        <taxon>Oligohymenophorea</taxon>
        <taxon>Hymenostomatida</taxon>
        <taxon>Tetrahymenina</taxon>
        <taxon>Tetrahymenidae</taxon>
        <taxon>Tetrahymena</taxon>
    </lineage>
</organism>
<dbReference type="Proteomes" id="UP000009168">
    <property type="component" value="Unassembled WGS sequence"/>
</dbReference>
<sequence>MSNIYKELLMQQFTLLLQKDLLNQFINFFKMFIILIINLYNIPENERLVMHVHLQQREDSSIKSPSQRSTYQKYSSSHFHIRYLLLFSQQVKSIHQQKKHSAQSSYYSISKYFDYSKIPQFIFVQLFVSKSKYLKLNLSAFERQEINQDMNYVDCVIKYLVINLQMLLKIKILKCKTFLLKIQVKNQLKCIKVQIMFSKQSYTLKHIQTIRKFYQINT</sequence>
<accession>W7XAI0</accession>